<dbReference type="Proteomes" id="UP000294535">
    <property type="component" value="Unassembled WGS sequence"/>
</dbReference>
<reference evidence="1 2" key="1">
    <citation type="submission" date="2019-03" db="EMBL/GenBank/DDBJ databases">
        <title>Genomic Encyclopedia of Type Strains, Phase III (KMG-III): the genomes of soil and plant-associated and newly described type strains.</title>
        <authorList>
            <person name="Whitman W."/>
        </authorList>
    </citation>
    <scope>NUCLEOTIDE SEQUENCE [LARGE SCALE GENOMIC DNA]</scope>
    <source>
        <strain evidence="1 2">CECT 8446</strain>
    </source>
</reference>
<evidence type="ECO:0000313" key="2">
    <source>
        <dbReference type="Proteomes" id="UP000294535"/>
    </source>
</evidence>
<proteinExistence type="predicted"/>
<sequence>MVIRTTSSEFLIEACESGVGCVYIYCNESEELERFFGSKIIELPVGSGWKFRTKTCKQDFAHALIQLVKEIDYKHFPGFKSLLV</sequence>
<accession>A0A4R6T689</accession>
<dbReference type="EMBL" id="SNYF01000005">
    <property type="protein sequence ID" value="TDQ18450.1"/>
    <property type="molecule type" value="Genomic_DNA"/>
</dbReference>
<comment type="caution">
    <text evidence="1">The sequence shown here is derived from an EMBL/GenBank/DDBJ whole genome shotgun (WGS) entry which is preliminary data.</text>
</comment>
<keyword evidence="2" id="KW-1185">Reference proteome</keyword>
<dbReference type="RefSeq" id="WP_133551891.1">
    <property type="nucleotide sequence ID" value="NZ_SNYF01000005.1"/>
</dbReference>
<gene>
    <name evidence="1" type="ORF">DFQ04_0252</name>
</gene>
<protein>
    <submittedName>
        <fullName evidence="1">Uncharacterized protein</fullName>
    </submittedName>
</protein>
<dbReference type="OrthoDB" id="839304at2"/>
<name>A0A4R6T689_9BACT</name>
<organism evidence="1 2">
    <name type="scientific">Algoriphagus boseongensis</name>
    <dbReference type="NCBI Taxonomy" id="1442587"/>
    <lineage>
        <taxon>Bacteria</taxon>
        <taxon>Pseudomonadati</taxon>
        <taxon>Bacteroidota</taxon>
        <taxon>Cytophagia</taxon>
        <taxon>Cytophagales</taxon>
        <taxon>Cyclobacteriaceae</taxon>
        <taxon>Algoriphagus</taxon>
    </lineage>
</organism>
<evidence type="ECO:0000313" key="1">
    <source>
        <dbReference type="EMBL" id="TDQ18450.1"/>
    </source>
</evidence>
<dbReference type="AlphaFoldDB" id="A0A4R6T689"/>